<accession>A0A7I8VAR8</accession>
<feature type="domain" description="WDR36/Utp21 C-terminal" evidence="4">
    <location>
        <begin position="679"/>
        <end position="870"/>
    </location>
</feature>
<reference evidence="6 7" key="1">
    <citation type="submission" date="2020-08" db="EMBL/GenBank/DDBJ databases">
        <authorList>
            <person name="Hejnol A."/>
        </authorList>
    </citation>
    <scope>NUCLEOTIDE SEQUENCE [LARGE SCALE GENOMIC DNA]</scope>
</reference>
<dbReference type="FunFam" id="2.130.10.10:FF:000109">
    <property type="entry name" value="WD repeat domain 36"/>
    <property type="match status" value="1"/>
</dbReference>
<dbReference type="PROSITE" id="PS50294">
    <property type="entry name" value="WD_REPEATS_REGION"/>
    <property type="match status" value="2"/>
</dbReference>
<feature type="domain" description="WDR36/Utp21 N-terminal" evidence="5">
    <location>
        <begin position="34"/>
        <end position="297"/>
    </location>
</feature>
<keyword evidence="2" id="KW-0677">Repeat</keyword>
<evidence type="ECO:0000259" key="4">
    <source>
        <dbReference type="Pfam" id="PF04192"/>
    </source>
</evidence>
<dbReference type="Gene3D" id="2.130.10.10">
    <property type="entry name" value="YVTN repeat-like/Quinoprotein amine dehydrogenase"/>
    <property type="match status" value="2"/>
</dbReference>
<sequence>MSSKIFSSYRALGFVSNHVPLILRYDQKKNETYVYTSVGRAFHTYTSSKLGLKSISDLHDEEIECIATANNYIFTSCGNVTRAYGRRGKVIKEFIGHKSKIKHLLPFHRHLVSVDKDNIVIIWDVLTEAQYGQWNLGNFNITAVMQPAAYLNKILFGSEDGSLQLWNSRKCKLVHSFDGWGSSVTALTQSTVADIVAIGLANGQIILFDLKTDRIVEKFLQEWGPVTSIAFRLDGQEYMTTGSTTGHIAIWNLEKKKIQSQIQNAHDNSVCGMEFLKNEPLMVTNSGDNSLKIWIFDQADGGARLLKSRAGHSSPPTNIRFYDDVSILSAGEDSTLRSFSIRHESENKSLGRATYNKSVSKRKGLKFNALLMPPIVKFDNQSCRQSDWDSIVAIHKNSREATTWDFVRSTMGKFRLENERFKNDEAKYKNEKATAVSMTPCGNFCVIGYSSGHVDMFNMQSGMHRGQFGKNRAHKASVRGVSIDELSERVITTGADCAVKFWKLKQKILLNSLILHSPASQSILHRSSALLAISHDDFSISLIDIDTQRTVRKFSGHTSFIEDMVFSNDCRWLISSSLDKSIRVWDLLTGSLIDCFLVRSPAKSLAFSPTNEFFVTTHVDDVGVYLWTNKLLYAHVPLKPLPHDFNPSILELPTTSERIEDNSNEMDVDYTDNQYESPNQISTDLLTLSGLPSSRWENLLHLDVIKARNKPKEPPKKPQNAPFFLPTVPGLVPKFTKPEEEKEKIEVVKANFLSQTEFGRLLVENKSDEAFEFLRSQGPSGIEADILSLAMEDSTMVLFLDMIENGLKTYKNFELYESYLALFLKLHTVEILESKELQEKLNSVHKIEKEIWNELKELFSETICLTEYLKNTLF</sequence>
<dbReference type="PROSITE" id="PS00678">
    <property type="entry name" value="WD_REPEATS_1"/>
    <property type="match status" value="1"/>
</dbReference>
<dbReference type="PROSITE" id="PS50082">
    <property type="entry name" value="WD_REPEATS_2"/>
    <property type="match status" value="3"/>
</dbReference>
<keyword evidence="7" id="KW-1185">Reference proteome</keyword>
<evidence type="ECO:0000256" key="2">
    <source>
        <dbReference type="ARBA" id="ARBA00022737"/>
    </source>
</evidence>
<dbReference type="GO" id="GO:0032040">
    <property type="term" value="C:small-subunit processome"/>
    <property type="evidence" value="ECO:0007669"/>
    <property type="project" value="InterPro"/>
</dbReference>
<dbReference type="SUPFAM" id="SSF50960">
    <property type="entry name" value="TolB, C-terminal domain"/>
    <property type="match status" value="1"/>
</dbReference>
<dbReference type="SUPFAM" id="SSF50978">
    <property type="entry name" value="WD40 repeat-like"/>
    <property type="match status" value="1"/>
</dbReference>
<protein>
    <submittedName>
        <fullName evidence="6">DgyrCDS920</fullName>
    </submittedName>
</protein>
<dbReference type="InterPro" id="IPR001680">
    <property type="entry name" value="WD40_rpt"/>
</dbReference>
<organism evidence="6 7">
    <name type="scientific">Dimorphilus gyrociliatus</name>
    <dbReference type="NCBI Taxonomy" id="2664684"/>
    <lineage>
        <taxon>Eukaryota</taxon>
        <taxon>Metazoa</taxon>
        <taxon>Spiralia</taxon>
        <taxon>Lophotrochozoa</taxon>
        <taxon>Annelida</taxon>
        <taxon>Polychaeta</taxon>
        <taxon>Polychaeta incertae sedis</taxon>
        <taxon>Dinophilidae</taxon>
        <taxon>Dimorphilus</taxon>
    </lineage>
</organism>
<evidence type="ECO:0000256" key="3">
    <source>
        <dbReference type="PROSITE-ProRule" id="PRU00221"/>
    </source>
</evidence>
<dbReference type="InterPro" id="IPR059157">
    <property type="entry name" value="WDR36-Utp21_N"/>
</dbReference>
<evidence type="ECO:0000259" key="5">
    <source>
        <dbReference type="Pfam" id="PF25171"/>
    </source>
</evidence>
<keyword evidence="1 3" id="KW-0853">WD repeat</keyword>
<dbReference type="Pfam" id="PF25171">
    <property type="entry name" value="Beta-prop_WDR36-Utp21_1st"/>
    <property type="match status" value="1"/>
</dbReference>
<dbReference type="Pfam" id="PF04192">
    <property type="entry name" value="Utp21"/>
    <property type="match status" value="1"/>
</dbReference>
<evidence type="ECO:0000313" key="7">
    <source>
        <dbReference type="Proteomes" id="UP000549394"/>
    </source>
</evidence>
<evidence type="ECO:0000313" key="6">
    <source>
        <dbReference type="EMBL" id="CAD5111627.1"/>
    </source>
</evidence>
<dbReference type="GO" id="GO:0034388">
    <property type="term" value="C:Pwp2p-containing subcomplex of 90S preribosome"/>
    <property type="evidence" value="ECO:0007669"/>
    <property type="project" value="TreeGrafter"/>
</dbReference>
<dbReference type="Proteomes" id="UP000549394">
    <property type="component" value="Unassembled WGS sequence"/>
</dbReference>
<gene>
    <name evidence="6" type="ORF">DGYR_LOCUS890</name>
</gene>
<name>A0A7I8VAR8_9ANNE</name>
<dbReference type="GO" id="GO:0006364">
    <property type="term" value="P:rRNA processing"/>
    <property type="evidence" value="ECO:0007669"/>
    <property type="project" value="InterPro"/>
</dbReference>
<dbReference type="InterPro" id="IPR019775">
    <property type="entry name" value="WD40_repeat_CS"/>
</dbReference>
<dbReference type="Pfam" id="PF25168">
    <property type="entry name" value="Beta-prop_WDR36-Utp21_2nd"/>
    <property type="match status" value="1"/>
</dbReference>
<dbReference type="PANTHER" id="PTHR22840">
    <property type="entry name" value="WD REPEAT-CONTAINING PROTEIN 36"/>
    <property type="match status" value="1"/>
</dbReference>
<dbReference type="OrthoDB" id="10250769at2759"/>
<dbReference type="InterPro" id="IPR007319">
    <property type="entry name" value="WDR36/Utp21_C"/>
</dbReference>
<dbReference type="EMBL" id="CAJFCJ010000002">
    <property type="protein sequence ID" value="CAD5111627.1"/>
    <property type="molecule type" value="Genomic_DNA"/>
</dbReference>
<dbReference type="InterPro" id="IPR015943">
    <property type="entry name" value="WD40/YVTN_repeat-like_dom_sf"/>
</dbReference>
<feature type="repeat" description="WD" evidence="3">
    <location>
        <begin position="471"/>
        <end position="512"/>
    </location>
</feature>
<dbReference type="InterPro" id="IPR036322">
    <property type="entry name" value="WD40_repeat_dom_sf"/>
</dbReference>
<evidence type="ECO:0000256" key="1">
    <source>
        <dbReference type="ARBA" id="ARBA00022574"/>
    </source>
</evidence>
<dbReference type="AlphaFoldDB" id="A0A7I8VAR8"/>
<feature type="repeat" description="WD" evidence="3">
    <location>
        <begin position="263"/>
        <end position="294"/>
    </location>
</feature>
<comment type="caution">
    <text evidence="6">The sequence shown here is derived from an EMBL/GenBank/DDBJ whole genome shotgun (WGS) entry which is preliminary data.</text>
</comment>
<dbReference type="PANTHER" id="PTHR22840:SF12">
    <property type="entry name" value="WD REPEAT-CONTAINING PROTEIN 36"/>
    <property type="match status" value="1"/>
</dbReference>
<proteinExistence type="predicted"/>
<dbReference type="SMART" id="SM00320">
    <property type="entry name" value="WD40"/>
    <property type="match status" value="9"/>
</dbReference>
<feature type="repeat" description="WD" evidence="3">
    <location>
        <begin position="554"/>
        <end position="595"/>
    </location>
</feature>